<comment type="caution">
    <text evidence="2">The sequence shown here is derived from an EMBL/GenBank/DDBJ whole genome shotgun (WGS) entry which is preliminary data.</text>
</comment>
<dbReference type="Proteomes" id="UP000321947">
    <property type="component" value="Unassembled WGS sequence"/>
</dbReference>
<organism evidence="2 3">
    <name type="scientific">Cucumis melo var. makuwa</name>
    <name type="common">Oriental melon</name>
    <dbReference type="NCBI Taxonomy" id="1194695"/>
    <lineage>
        <taxon>Eukaryota</taxon>
        <taxon>Viridiplantae</taxon>
        <taxon>Streptophyta</taxon>
        <taxon>Embryophyta</taxon>
        <taxon>Tracheophyta</taxon>
        <taxon>Spermatophyta</taxon>
        <taxon>Magnoliopsida</taxon>
        <taxon>eudicotyledons</taxon>
        <taxon>Gunneridae</taxon>
        <taxon>Pentapetalae</taxon>
        <taxon>rosids</taxon>
        <taxon>fabids</taxon>
        <taxon>Cucurbitales</taxon>
        <taxon>Cucurbitaceae</taxon>
        <taxon>Benincaseae</taxon>
        <taxon>Cucumis</taxon>
    </lineage>
</organism>
<sequence>MDSSKTLTNNLDEFKKIVSNFNDLGEKLDAIISTLSTKEMELQVTKKELRSVEGLFVKDKNKSSQSNNRKQHTNKGHKAKTKLRCNCCKKKCHLKRDCY</sequence>
<dbReference type="EMBL" id="SSTD01004395">
    <property type="protein sequence ID" value="TYK23793.1"/>
    <property type="molecule type" value="Genomic_DNA"/>
</dbReference>
<gene>
    <name evidence="2" type="ORF">E5676_scaffold1607G001240</name>
</gene>
<proteinExistence type="predicted"/>
<protein>
    <submittedName>
        <fullName evidence="2">F15O4.39</fullName>
    </submittedName>
</protein>
<feature type="compositionally biased region" description="Basic residues" evidence="1">
    <location>
        <begin position="69"/>
        <end position="80"/>
    </location>
</feature>
<feature type="region of interest" description="Disordered" evidence="1">
    <location>
        <begin position="57"/>
        <end position="80"/>
    </location>
</feature>
<dbReference type="AlphaFoldDB" id="A0A5D3DJL2"/>
<accession>A0A5D3DJL2</accession>
<name>A0A5D3DJL2_CUCMM</name>
<reference evidence="2 3" key="1">
    <citation type="submission" date="2019-08" db="EMBL/GenBank/DDBJ databases">
        <title>Draft genome sequences of two oriental melons (Cucumis melo L. var makuwa).</title>
        <authorList>
            <person name="Kwon S.-Y."/>
        </authorList>
    </citation>
    <scope>NUCLEOTIDE SEQUENCE [LARGE SCALE GENOMIC DNA]</scope>
    <source>
        <strain evidence="3">cv. Chang Bougi</strain>
        <tissue evidence="2">Leaf</tissue>
    </source>
</reference>
<evidence type="ECO:0000256" key="1">
    <source>
        <dbReference type="SAM" id="MobiDB-lite"/>
    </source>
</evidence>
<evidence type="ECO:0000313" key="2">
    <source>
        <dbReference type="EMBL" id="TYK23793.1"/>
    </source>
</evidence>
<evidence type="ECO:0000313" key="3">
    <source>
        <dbReference type="Proteomes" id="UP000321947"/>
    </source>
</evidence>